<evidence type="ECO:0000259" key="2">
    <source>
        <dbReference type="Pfam" id="PF02638"/>
    </source>
</evidence>
<dbReference type="Gene3D" id="3.20.20.80">
    <property type="entry name" value="Glycosidases"/>
    <property type="match status" value="1"/>
</dbReference>
<dbReference type="InterPro" id="IPR006311">
    <property type="entry name" value="TAT_signal"/>
</dbReference>
<protein>
    <submittedName>
        <fullName evidence="3">Family 10 glycosylhydrolase</fullName>
    </submittedName>
</protein>
<dbReference type="RefSeq" id="WP_315652725.1">
    <property type="nucleotide sequence ID" value="NZ_JAVXZY010000011.1"/>
</dbReference>
<dbReference type="PANTHER" id="PTHR43405">
    <property type="entry name" value="GLYCOSYL HYDROLASE DIGH"/>
    <property type="match status" value="1"/>
</dbReference>
<evidence type="ECO:0000256" key="1">
    <source>
        <dbReference type="ARBA" id="ARBA00022729"/>
    </source>
</evidence>
<feature type="domain" description="Glycosyl hydrolase-like 10" evidence="2">
    <location>
        <begin position="59"/>
        <end position="374"/>
    </location>
</feature>
<dbReference type="PROSITE" id="PS51257">
    <property type="entry name" value="PROKAR_LIPOPROTEIN"/>
    <property type="match status" value="1"/>
</dbReference>
<evidence type="ECO:0000313" key="3">
    <source>
        <dbReference type="EMBL" id="MDT9001842.1"/>
    </source>
</evidence>
<dbReference type="PANTHER" id="PTHR43405:SF1">
    <property type="entry name" value="GLYCOSYL HYDROLASE DIGH"/>
    <property type="match status" value="1"/>
</dbReference>
<accession>A0ABU3PHJ6</accession>
<dbReference type="InterPro" id="IPR052177">
    <property type="entry name" value="Divisome_Glycosyl_Hydrolase"/>
</dbReference>
<dbReference type="EMBL" id="JAVXZY010000011">
    <property type="protein sequence ID" value="MDT9001842.1"/>
    <property type="molecule type" value="Genomic_DNA"/>
</dbReference>
<dbReference type="Proteomes" id="UP001246372">
    <property type="component" value="Unassembled WGS sequence"/>
</dbReference>
<name>A0ABU3PHJ6_9BURK</name>
<organism evidence="3 4">
    <name type="scientific">Roseateles aquae</name>
    <dbReference type="NCBI Taxonomy" id="3077235"/>
    <lineage>
        <taxon>Bacteria</taxon>
        <taxon>Pseudomonadati</taxon>
        <taxon>Pseudomonadota</taxon>
        <taxon>Betaproteobacteria</taxon>
        <taxon>Burkholderiales</taxon>
        <taxon>Sphaerotilaceae</taxon>
        <taxon>Roseateles</taxon>
    </lineage>
</organism>
<gene>
    <name evidence="3" type="ORF">RQP53_21375</name>
</gene>
<dbReference type="InterPro" id="IPR003790">
    <property type="entry name" value="GHL10"/>
</dbReference>
<reference evidence="3" key="1">
    <citation type="submission" date="2023-09" db="EMBL/GenBank/DDBJ databases">
        <title>Paucibacter sp. APW11 Genome sequencing and assembly.</title>
        <authorList>
            <person name="Kim I."/>
        </authorList>
    </citation>
    <scope>NUCLEOTIDE SEQUENCE</scope>
    <source>
        <strain evidence="3">APW11</strain>
    </source>
</reference>
<keyword evidence="4" id="KW-1185">Reference proteome</keyword>
<comment type="caution">
    <text evidence="3">The sequence shown here is derived from an EMBL/GenBank/DDBJ whole genome shotgun (WGS) entry which is preliminary data.</text>
</comment>
<proteinExistence type="predicted"/>
<dbReference type="SUPFAM" id="SSF51445">
    <property type="entry name" value="(Trans)glycosidases"/>
    <property type="match status" value="1"/>
</dbReference>
<dbReference type="InterPro" id="IPR017853">
    <property type="entry name" value="GH"/>
</dbReference>
<sequence length="520" mass="57067">MSNIPTRRQALQGLAGLAAIGLAGCAAPHSRGPGPGPGPGPRLRTAPELAAAAPAPAREFRAAWVATVANIDWPSRAGLSREQQIAEMLALLDRAQALRLNALILQVRNSADAIYPSALEPWSEVLSGVQGQDPGWDPLARWVDEAHARGIELHAWFNPYRARPSGARGPRAAGHLSQTRPDWVKAYGDQLWTDPGEPEAAAHTLAVIDDVLQRYAIDGVHIDDYFYPYPIKDASGSQELDFPDEPSWARYRAGGGQLARAEWRRDNVNRLVAQLSQQVRRSRPGMLLGISPFGLPRPDLRPAGISGFSQYDKLYADVERWLAEGWLDYLAPQLYWPRAQAAQAFAPLLQAWRGLNPKSRHIWPGLFSSRINSNADSWQPDEILGQIALSRAGSDAPGHAHFSMVALAQNRRGLADALLAGPYAEPALPPAMPWLAEDRATPPPPTAPLLEQRADGSLRLHWQGSAGAHLLWLLHDDGRWRWQRLWGREALLPAQGWQALALAALDTAGREGPRQAWRRA</sequence>
<dbReference type="Pfam" id="PF02638">
    <property type="entry name" value="GHL10"/>
    <property type="match status" value="1"/>
</dbReference>
<dbReference type="PROSITE" id="PS51318">
    <property type="entry name" value="TAT"/>
    <property type="match status" value="1"/>
</dbReference>
<keyword evidence="1" id="KW-0732">Signal</keyword>
<evidence type="ECO:0000313" key="4">
    <source>
        <dbReference type="Proteomes" id="UP001246372"/>
    </source>
</evidence>